<name>A0A2I1I4G9_9ACTO</name>
<sequence>MRCIPLAMTMTGVLGGVLLSWFALSVDTPLEAPAYLVFSPLVFYLLLTVVGILCAFKVSGVRAGSVLYSVFITLSFAGVGSFYIFNEPTTINVFGFLAVVIGLLGALAPAVVISRHTGAH</sequence>
<feature type="transmembrane region" description="Helical" evidence="1">
    <location>
        <begin position="66"/>
        <end position="85"/>
    </location>
</feature>
<comment type="caution">
    <text evidence="2">The sequence shown here is derived from an EMBL/GenBank/DDBJ whole genome shotgun (WGS) entry which is preliminary data.</text>
</comment>
<gene>
    <name evidence="2" type="ORF">CYJ25_06135</name>
</gene>
<keyword evidence="1" id="KW-0472">Membrane</keyword>
<keyword evidence="1" id="KW-1133">Transmembrane helix</keyword>
<reference evidence="2 3" key="1">
    <citation type="submission" date="2017-12" db="EMBL/GenBank/DDBJ databases">
        <title>Phylogenetic diversity of female urinary microbiome.</title>
        <authorList>
            <person name="Thomas-White K."/>
            <person name="Wolfe A.J."/>
        </authorList>
    </citation>
    <scope>NUCLEOTIDE SEQUENCE [LARGE SCALE GENOMIC DNA]</scope>
    <source>
        <strain evidence="2 3">UMB0250</strain>
    </source>
</reference>
<dbReference type="EMBL" id="PKKJ01000007">
    <property type="protein sequence ID" value="PKY66027.1"/>
    <property type="molecule type" value="Genomic_DNA"/>
</dbReference>
<proteinExistence type="predicted"/>
<dbReference type="AlphaFoldDB" id="A0A2I1I4G9"/>
<evidence type="ECO:0000313" key="3">
    <source>
        <dbReference type="Proteomes" id="UP000234545"/>
    </source>
</evidence>
<dbReference type="RefSeq" id="WP_101628306.1">
    <property type="nucleotide sequence ID" value="NZ_JBCOMK010000011.1"/>
</dbReference>
<protein>
    <submittedName>
        <fullName evidence="2">Uncharacterized protein</fullName>
    </submittedName>
</protein>
<evidence type="ECO:0000256" key="1">
    <source>
        <dbReference type="SAM" id="Phobius"/>
    </source>
</evidence>
<organism evidence="2 3">
    <name type="scientific">Schaalia turicensis</name>
    <dbReference type="NCBI Taxonomy" id="131111"/>
    <lineage>
        <taxon>Bacteria</taxon>
        <taxon>Bacillati</taxon>
        <taxon>Actinomycetota</taxon>
        <taxon>Actinomycetes</taxon>
        <taxon>Actinomycetales</taxon>
        <taxon>Actinomycetaceae</taxon>
        <taxon>Schaalia</taxon>
    </lineage>
</organism>
<keyword evidence="1" id="KW-0812">Transmembrane</keyword>
<accession>A0A2I1I4G9</accession>
<dbReference type="OrthoDB" id="4409983at2"/>
<evidence type="ECO:0000313" key="2">
    <source>
        <dbReference type="EMBL" id="PKY66027.1"/>
    </source>
</evidence>
<dbReference type="Proteomes" id="UP000234545">
    <property type="component" value="Unassembled WGS sequence"/>
</dbReference>
<feature type="transmembrane region" description="Helical" evidence="1">
    <location>
        <begin position="91"/>
        <end position="113"/>
    </location>
</feature>
<feature type="transmembrane region" description="Helical" evidence="1">
    <location>
        <begin position="35"/>
        <end position="54"/>
    </location>
</feature>